<evidence type="ECO:0000313" key="3">
    <source>
        <dbReference type="Proteomes" id="UP000557872"/>
    </source>
</evidence>
<dbReference type="AlphaFoldDB" id="A0A851GJ18"/>
<evidence type="ECO:0000313" key="2">
    <source>
        <dbReference type="EMBL" id="NWK54650.1"/>
    </source>
</evidence>
<dbReference type="EMBL" id="JACBAZ010000001">
    <property type="protein sequence ID" value="NWK54650.1"/>
    <property type="molecule type" value="Genomic_DNA"/>
</dbReference>
<name>A0A851GJ18_9BACT</name>
<dbReference type="Proteomes" id="UP000557872">
    <property type="component" value="Unassembled WGS sequence"/>
</dbReference>
<feature type="chain" id="PRO_5032478699" evidence="1">
    <location>
        <begin position="30"/>
        <end position="330"/>
    </location>
</feature>
<organism evidence="2 3">
    <name type="scientific">Oceaniferula marina</name>
    <dbReference type="NCBI Taxonomy" id="2748318"/>
    <lineage>
        <taxon>Bacteria</taxon>
        <taxon>Pseudomonadati</taxon>
        <taxon>Verrucomicrobiota</taxon>
        <taxon>Verrucomicrobiia</taxon>
        <taxon>Verrucomicrobiales</taxon>
        <taxon>Verrucomicrobiaceae</taxon>
        <taxon>Oceaniferula</taxon>
    </lineage>
</organism>
<reference evidence="2 3" key="1">
    <citation type="submission" date="2020-07" db="EMBL/GenBank/DDBJ databases">
        <title>Roseicoccus Jingziensis gen. nov., sp. nov., isolated from coastal seawater.</title>
        <authorList>
            <person name="Feng X."/>
        </authorList>
    </citation>
    <scope>NUCLEOTIDE SEQUENCE [LARGE SCALE GENOMIC DNA]</scope>
    <source>
        <strain evidence="2 3">N1E253</strain>
    </source>
</reference>
<feature type="signal peptide" evidence="1">
    <location>
        <begin position="1"/>
        <end position="29"/>
    </location>
</feature>
<keyword evidence="1" id="KW-0732">Signal</keyword>
<dbReference type="RefSeq" id="WP_178931164.1">
    <property type="nucleotide sequence ID" value="NZ_JACBAZ010000001.1"/>
</dbReference>
<protein>
    <submittedName>
        <fullName evidence="2">Uncharacterized protein</fullName>
    </submittedName>
</protein>
<sequence>MLIPIRLKRRPCAAWIACLSVCMATGAMAQTDNLTEADRIALLDQLEKIQKQSDDRVSGLYRRAIQDYRAAIRSDDATMDLYLKCYEKVHFEDEKRKSQEFRDWKRKNKQRLSSSSMRMALRHQLSWLLLSIEAARREGDVSELGDRAIQHLDQIFQHAETLKEHRAVLGQNALSSVFAQAYKLNIKVKDWPKSALDIAQIYDKVVMPPLRQPDRISRLRTAWKQRIMHEGMVFEKWTEAKGTTIGKKDALRSPQMEKFLSITRPQLQWEMEVDCFEAGDERASALRMLKHLETNLTHKDAPQWIKDFQAMIQPEVDSESVSDGEQVASE</sequence>
<evidence type="ECO:0000256" key="1">
    <source>
        <dbReference type="SAM" id="SignalP"/>
    </source>
</evidence>
<keyword evidence="3" id="KW-1185">Reference proteome</keyword>
<gene>
    <name evidence="2" type="ORF">HW115_03445</name>
</gene>
<comment type="caution">
    <text evidence="2">The sequence shown here is derived from an EMBL/GenBank/DDBJ whole genome shotgun (WGS) entry which is preliminary data.</text>
</comment>
<proteinExistence type="predicted"/>
<accession>A0A851GJ18</accession>